<dbReference type="InterPro" id="IPR011011">
    <property type="entry name" value="Znf_FYVE_PHD"/>
</dbReference>
<keyword evidence="3" id="KW-1185">Reference proteome</keyword>
<dbReference type="SUPFAM" id="SSF57903">
    <property type="entry name" value="FYVE/PHD zinc finger"/>
    <property type="match status" value="1"/>
</dbReference>
<feature type="region of interest" description="Disordered" evidence="1">
    <location>
        <begin position="108"/>
        <end position="136"/>
    </location>
</feature>
<dbReference type="Gene3D" id="3.30.40.10">
    <property type="entry name" value="Zinc/RING finger domain, C3HC4 (zinc finger)"/>
    <property type="match status" value="1"/>
</dbReference>
<dbReference type="EMBL" id="JABFTP020000165">
    <property type="protein sequence ID" value="KAL3283776.1"/>
    <property type="molecule type" value="Genomic_DNA"/>
</dbReference>
<protein>
    <submittedName>
        <fullName evidence="2">Uncharacterized protein</fullName>
    </submittedName>
</protein>
<evidence type="ECO:0000313" key="3">
    <source>
        <dbReference type="Proteomes" id="UP001516400"/>
    </source>
</evidence>
<sequence>MPNTCGVCNAKLGKKGHKIQCTECLDWYHDKRTDIDSNKLNLTLAKKLVWRCNECDSIDKSEEDEDENEEVNPTKKPLIENTNLHKNSKFTDIGEKLNTLIKQKKKDFHRLETQQQQMKEEIAHLKGTSQQKKSQK</sequence>
<proteinExistence type="predicted"/>
<name>A0ABD2NYK4_9CUCU</name>
<reference evidence="2 3" key="1">
    <citation type="journal article" date="2021" name="BMC Biol.">
        <title>Horizontally acquired antibacterial genes associated with adaptive radiation of ladybird beetles.</title>
        <authorList>
            <person name="Li H.S."/>
            <person name="Tang X.F."/>
            <person name="Huang Y.H."/>
            <person name="Xu Z.Y."/>
            <person name="Chen M.L."/>
            <person name="Du X.Y."/>
            <person name="Qiu B.Y."/>
            <person name="Chen P.T."/>
            <person name="Zhang W."/>
            <person name="Slipinski A."/>
            <person name="Escalona H.E."/>
            <person name="Waterhouse R.M."/>
            <person name="Zwick A."/>
            <person name="Pang H."/>
        </authorList>
    </citation>
    <scope>NUCLEOTIDE SEQUENCE [LARGE SCALE GENOMIC DNA]</scope>
    <source>
        <strain evidence="2">SYSU2018</strain>
    </source>
</reference>
<accession>A0ABD2NYK4</accession>
<comment type="caution">
    <text evidence="2">The sequence shown here is derived from an EMBL/GenBank/DDBJ whole genome shotgun (WGS) entry which is preliminary data.</text>
</comment>
<feature type="compositionally biased region" description="Acidic residues" evidence="1">
    <location>
        <begin position="61"/>
        <end position="70"/>
    </location>
</feature>
<dbReference type="AlphaFoldDB" id="A0ABD2NYK4"/>
<evidence type="ECO:0000313" key="2">
    <source>
        <dbReference type="EMBL" id="KAL3283776.1"/>
    </source>
</evidence>
<dbReference type="InterPro" id="IPR013083">
    <property type="entry name" value="Znf_RING/FYVE/PHD"/>
</dbReference>
<feature type="region of interest" description="Disordered" evidence="1">
    <location>
        <begin position="60"/>
        <end position="85"/>
    </location>
</feature>
<organism evidence="2 3">
    <name type="scientific">Cryptolaemus montrouzieri</name>
    <dbReference type="NCBI Taxonomy" id="559131"/>
    <lineage>
        <taxon>Eukaryota</taxon>
        <taxon>Metazoa</taxon>
        <taxon>Ecdysozoa</taxon>
        <taxon>Arthropoda</taxon>
        <taxon>Hexapoda</taxon>
        <taxon>Insecta</taxon>
        <taxon>Pterygota</taxon>
        <taxon>Neoptera</taxon>
        <taxon>Endopterygota</taxon>
        <taxon>Coleoptera</taxon>
        <taxon>Polyphaga</taxon>
        <taxon>Cucujiformia</taxon>
        <taxon>Coccinelloidea</taxon>
        <taxon>Coccinellidae</taxon>
        <taxon>Scymninae</taxon>
        <taxon>Scymnini</taxon>
        <taxon>Cryptolaemus</taxon>
    </lineage>
</organism>
<dbReference type="Proteomes" id="UP001516400">
    <property type="component" value="Unassembled WGS sequence"/>
</dbReference>
<gene>
    <name evidence="2" type="ORF">HHI36_017946</name>
</gene>
<evidence type="ECO:0000256" key="1">
    <source>
        <dbReference type="SAM" id="MobiDB-lite"/>
    </source>
</evidence>
<feature type="compositionally biased region" description="Polar residues" evidence="1">
    <location>
        <begin position="127"/>
        <end position="136"/>
    </location>
</feature>